<sequence length="147" mass="16094">MSMLELCCFLSSISTLPPAPNIALQVSKISCYVPMKQFAEHKYKTSTIWHELVLGTEHGWLSAEDLGMQNEPQVPGMQCCLSKQQGSLSNPFYYAIAMPGTSQVGTQPVGLRPVGVRPLLQIIFVGSQKTVCVSGGRHEALTKNLER</sequence>
<comment type="caution">
    <text evidence="1">The sequence shown here is derived from an EMBL/GenBank/DDBJ whole genome shotgun (WGS) entry which is preliminary data.</text>
</comment>
<evidence type="ECO:0000313" key="2">
    <source>
        <dbReference type="Proteomes" id="UP000827872"/>
    </source>
</evidence>
<gene>
    <name evidence="1" type="ORF">K3G42_022252</name>
</gene>
<evidence type="ECO:0000313" key="1">
    <source>
        <dbReference type="EMBL" id="KAH8002289.1"/>
    </source>
</evidence>
<protein>
    <submittedName>
        <fullName evidence="1">Uncharacterized protein</fullName>
    </submittedName>
</protein>
<reference evidence="1" key="1">
    <citation type="submission" date="2021-08" db="EMBL/GenBank/DDBJ databases">
        <title>The first chromosome-level gecko genome reveals the dynamic sex chromosomes of Neotropical dwarf geckos (Sphaerodactylidae: Sphaerodactylus).</title>
        <authorList>
            <person name="Pinto B.J."/>
            <person name="Keating S.E."/>
            <person name="Gamble T."/>
        </authorList>
    </citation>
    <scope>NUCLEOTIDE SEQUENCE</scope>
    <source>
        <strain evidence="1">TG3544</strain>
    </source>
</reference>
<name>A0ACB8FBT6_9SAUR</name>
<dbReference type="EMBL" id="CM037621">
    <property type="protein sequence ID" value="KAH8002289.1"/>
    <property type="molecule type" value="Genomic_DNA"/>
</dbReference>
<dbReference type="Proteomes" id="UP000827872">
    <property type="component" value="Linkage Group LG08"/>
</dbReference>
<keyword evidence="2" id="KW-1185">Reference proteome</keyword>
<organism evidence="1 2">
    <name type="scientific">Sphaerodactylus townsendi</name>
    <dbReference type="NCBI Taxonomy" id="933632"/>
    <lineage>
        <taxon>Eukaryota</taxon>
        <taxon>Metazoa</taxon>
        <taxon>Chordata</taxon>
        <taxon>Craniata</taxon>
        <taxon>Vertebrata</taxon>
        <taxon>Euteleostomi</taxon>
        <taxon>Lepidosauria</taxon>
        <taxon>Squamata</taxon>
        <taxon>Bifurcata</taxon>
        <taxon>Gekkota</taxon>
        <taxon>Sphaerodactylidae</taxon>
        <taxon>Sphaerodactylus</taxon>
    </lineage>
</organism>
<accession>A0ACB8FBT6</accession>
<proteinExistence type="predicted"/>